<dbReference type="Proteomes" id="UP000009231">
    <property type="component" value="Chromosome"/>
</dbReference>
<keyword evidence="3" id="KW-0862">Zinc</keyword>
<name>F6D849_METPW</name>
<proteinExistence type="predicted"/>
<evidence type="ECO:0000259" key="4">
    <source>
        <dbReference type="Pfam" id="PF01258"/>
    </source>
</evidence>
<dbReference type="GO" id="GO:0008270">
    <property type="term" value="F:zinc ion binding"/>
    <property type="evidence" value="ECO:0007669"/>
    <property type="project" value="UniProtKB-KW"/>
</dbReference>
<organism evidence="6 7">
    <name type="scientific">Methanobacterium paludis (strain DSM 25820 / JCM 18151 / SWAN1)</name>
    <dbReference type="NCBI Taxonomy" id="868131"/>
    <lineage>
        <taxon>Archaea</taxon>
        <taxon>Methanobacteriati</taxon>
        <taxon>Methanobacteriota</taxon>
        <taxon>Methanomada group</taxon>
        <taxon>Methanobacteria</taxon>
        <taxon>Methanobacteriales</taxon>
        <taxon>Methanobacteriaceae</taxon>
        <taxon>Methanobacterium</taxon>
    </lineage>
</organism>
<dbReference type="eggNOG" id="arCOG00762">
    <property type="taxonomic scope" value="Archaea"/>
</dbReference>
<dbReference type="RefSeq" id="WP_013824696.1">
    <property type="nucleotide sequence ID" value="NC_015574.1"/>
</dbReference>
<dbReference type="PANTHER" id="PTHR39418">
    <property type="entry name" value="DEHYDROGENASE-RELATED"/>
    <property type="match status" value="1"/>
</dbReference>
<dbReference type="STRING" id="868131.MSWAN_0148"/>
<accession>F6D849</accession>
<dbReference type="Pfam" id="PF01258">
    <property type="entry name" value="zf-dskA_traR"/>
    <property type="match status" value="1"/>
</dbReference>
<dbReference type="HOGENOM" id="CLU_087508_0_0_2"/>
<keyword evidence="2" id="KW-0863">Zinc-finger</keyword>
<dbReference type="InterPro" id="IPR053194">
    <property type="entry name" value="tRNA_methyltr_O"/>
</dbReference>
<feature type="domain" description="Zinc finger DksA/TraR C4-type" evidence="4">
    <location>
        <begin position="151"/>
        <end position="182"/>
    </location>
</feature>
<dbReference type="Pfam" id="PF02663">
    <property type="entry name" value="FmdE"/>
    <property type="match status" value="1"/>
</dbReference>
<dbReference type="InterPro" id="IPR000962">
    <property type="entry name" value="Znf_DskA_TraR"/>
</dbReference>
<protein>
    <submittedName>
        <fullName evidence="6">Formylmethanofuran dehydrogenase subunit E region</fullName>
    </submittedName>
</protein>
<evidence type="ECO:0000256" key="2">
    <source>
        <dbReference type="ARBA" id="ARBA00022771"/>
    </source>
</evidence>
<dbReference type="AlphaFoldDB" id="F6D849"/>
<evidence type="ECO:0000256" key="3">
    <source>
        <dbReference type="ARBA" id="ARBA00022833"/>
    </source>
</evidence>
<reference evidence="6 7" key="1">
    <citation type="journal article" date="2014" name="Int. J. Syst. Evol. Microbiol.">
        <title>Methanobacterium paludis sp. nov. and a novel strain of Methanobacterium lacus isolated from northern peatlands.</title>
        <authorList>
            <person name="Cadillo-Quiroz H."/>
            <person name="Brauer S.L."/>
            <person name="Goodson N."/>
            <person name="Yavitt J.B."/>
            <person name="Zinder S.H."/>
        </authorList>
    </citation>
    <scope>NUCLEOTIDE SEQUENCE [LARGE SCALE GENOMIC DNA]</scope>
    <source>
        <strain evidence="7">DSM 25820 / JCM 18151 / SWAN1</strain>
    </source>
</reference>
<sequence length="186" mass="20592">MDDYKILVEKARKFHGGICPGIVMGTRMTIAAMKELGLDPKERSHDLIVYVEIDRCMTDAVQAITGCSLGHRSLKYVDYGKFAATFINMKTGKAVRVSSIEDRSKDPANQSMEDAVKKLATMPEEELLKLEEVKLKVPENDIPGLPQHKAVCSKCGERIMDGRDVLVDGKVVCKACADRPYYQPAG</sequence>
<evidence type="ECO:0000313" key="6">
    <source>
        <dbReference type="EMBL" id="AEG17194.1"/>
    </source>
</evidence>
<dbReference type="GeneID" id="10667625"/>
<dbReference type="KEGG" id="mew:MSWAN_0148"/>
<keyword evidence="1" id="KW-0479">Metal-binding</keyword>
<dbReference type="InterPro" id="IPR003814">
    <property type="entry name" value="FmdEsu_dom"/>
</dbReference>
<feature type="domain" description="Formylmethanofuran dehydrogenase subunit E" evidence="5">
    <location>
        <begin position="14"/>
        <end position="128"/>
    </location>
</feature>
<evidence type="ECO:0000259" key="5">
    <source>
        <dbReference type="Pfam" id="PF02663"/>
    </source>
</evidence>
<dbReference type="PANTHER" id="PTHR39418:SF1">
    <property type="entry name" value="DEHYDROGENASE"/>
    <property type="match status" value="1"/>
</dbReference>
<gene>
    <name evidence="6" type="ordered locus">MSWAN_0148</name>
</gene>
<evidence type="ECO:0000313" key="7">
    <source>
        <dbReference type="Proteomes" id="UP000009231"/>
    </source>
</evidence>
<dbReference type="Gene3D" id="3.30.1330.130">
    <property type="match status" value="1"/>
</dbReference>
<dbReference type="EMBL" id="CP002772">
    <property type="protein sequence ID" value="AEG17194.1"/>
    <property type="molecule type" value="Genomic_DNA"/>
</dbReference>
<evidence type="ECO:0000256" key="1">
    <source>
        <dbReference type="ARBA" id="ARBA00022723"/>
    </source>
</evidence>
<dbReference type="OrthoDB" id="31120at2157"/>
<dbReference type="SUPFAM" id="SSF143555">
    <property type="entry name" value="FwdE-like"/>
    <property type="match status" value="1"/>
</dbReference>
<keyword evidence="7" id="KW-1185">Reference proteome</keyword>